<evidence type="ECO:0000256" key="4">
    <source>
        <dbReference type="ARBA" id="ARBA00022679"/>
    </source>
</evidence>
<dbReference type="GO" id="GO:0009927">
    <property type="term" value="F:histidine phosphotransfer kinase activity"/>
    <property type="evidence" value="ECO:0007669"/>
    <property type="project" value="TreeGrafter"/>
</dbReference>
<comment type="catalytic activity">
    <reaction evidence="1">
        <text>ATP + protein L-histidine = ADP + protein N-phospho-L-histidine.</text>
        <dbReference type="EC" id="2.7.13.3"/>
    </reaction>
</comment>
<reference evidence="14" key="1">
    <citation type="journal article" date="2016" name="Front. Microbiol.">
        <title>Complete Genome Sequence of Clostridium estertheticum DSM 8809, a Microbe Identified in Spoiled Vacuum Packed Beef.</title>
        <authorList>
            <person name="Yu Z."/>
            <person name="Gunn L."/>
            <person name="Brennan E."/>
            <person name="Reid R."/>
            <person name="Wall P.G."/>
            <person name="Gaora O.P."/>
            <person name="Hurley D."/>
            <person name="Bolton D."/>
            <person name="Fanning S."/>
        </authorList>
    </citation>
    <scope>NUCLEOTIDE SEQUENCE [LARGE SCALE GENOMIC DNA]</scope>
    <source>
        <strain evidence="14">DSM 8809</strain>
    </source>
</reference>
<evidence type="ECO:0000256" key="1">
    <source>
        <dbReference type="ARBA" id="ARBA00000085"/>
    </source>
</evidence>
<dbReference type="STRING" id="1552.A7L45_18305"/>
<dbReference type="Gene3D" id="3.30.565.10">
    <property type="entry name" value="Histidine kinase-like ATPase, C-terminal domain"/>
    <property type="match status" value="1"/>
</dbReference>
<keyword evidence="4" id="KW-0808">Transferase</keyword>
<evidence type="ECO:0000313" key="14">
    <source>
        <dbReference type="Proteomes" id="UP000182569"/>
    </source>
</evidence>
<feature type="domain" description="Histidine kinase" evidence="10">
    <location>
        <begin position="437"/>
        <end position="660"/>
    </location>
</feature>
<keyword evidence="6" id="KW-0418">Kinase</keyword>
<dbReference type="FunFam" id="3.30.565.10:FF:000037">
    <property type="entry name" value="Hybrid sensor histidine kinase/response regulator"/>
    <property type="match status" value="1"/>
</dbReference>
<dbReference type="SUPFAM" id="SSF47384">
    <property type="entry name" value="Homodimeric domain of signal transducing histidine kinase"/>
    <property type="match status" value="1"/>
</dbReference>
<dbReference type="SUPFAM" id="SSF55785">
    <property type="entry name" value="PYP-like sensor domain (PAS domain)"/>
    <property type="match status" value="3"/>
</dbReference>
<dbReference type="Pfam" id="PF13426">
    <property type="entry name" value="PAS_9"/>
    <property type="match status" value="2"/>
</dbReference>
<proteinExistence type="predicted"/>
<keyword evidence="14" id="KW-1185">Reference proteome</keyword>
<dbReference type="PROSITE" id="PS50113">
    <property type="entry name" value="PAC"/>
    <property type="match status" value="1"/>
</dbReference>
<dbReference type="EMBL" id="CP015756">
    <property type="protein sequence ID" value="APC41879.1"/>
    <property type="molecule type" value="Genomic_DNA"/>
</dbReference>
<dbReference type="InterPro" id="IPR036097">
    <property type="entry name" value="HisK_dim/P_sf"/>
</dbReference>
<dbReference type="Proteomes" id="UP000182569">
    <property type="component" value="Chromosome"/>
</dbReference>
<dbReference type="InterPro" id="IPR003594">
    <property type="entry name" value="HATPase_dom"/>
</dbReference>
<dbReference type="EC" id="2.7.13.3" evidence="2"/>
<dbReference type="InterPro" id="IPR004358">
    <property type="entry name" value="Sig_transdc_His_kin-like_C"/>
</dbReference>
<dbReference type="InterPro" id="IPR013656">
    <property type="entry name" value="PAS_4"/>
</dbReference>
<dbReference type="SMART" id="SM00387">
    <property type="entry name" value="HATPase_c"/>
    <property type="match status" value="1"/>
</dbReference>
<feature type="coiled-coil region" evidence="9">
    <location>
        <begin position="13"/>
        <end position="47"/>
    </location>
</feature>
<protein>
    <recommendedName>
        <fullName evidence="2">histidine kinase</fullName>
        <ecNumber evidence="2">2.7.13.3</ecNumber>
    </recommendedName>
</protein>
<dbReference type="SMART" id="SM00388">
    <property type="entry name" value="HisKA"/>
    <property type="match status" value="1"/>
</dbReference>
<dbReference type="SUPFAM" id="SSF55874">
    <property type="entry name" value="ATPase domain of HSP90 chaperone/DNA topoisomerase II/histidine kinase"/>
    <property type="match status" value="1"/>
</dbReference>
<sequence>MGNFENLSIEQRYKIIFDENQKLKKQNQKIEEQNTQLLDIIENLSEGVMFANNKGDFINVNQEAKRLIYKSDIGINIADAFKNIEVFDMFGNQVPYKDFPSVRALRGEKSKNVKIFVCHPNKEYYAEISSTPIYNANGDLTMIVSCFHDITETINQSKKIEEQKKELEAIIENIADSIAIFDDKGKYILVNRASRELFLASYKSLDNISDGYNPSEFYDAYGEKIDARNIPANRVMRGEEFKNMRMIVKSPSKTLQIDVNGTPIYDSNGKFILGVLCSRDMTDYFKHEEIIRGRYEFLNRMVNTFDLPVARLSYKDFKIVDINRKAFAIIELINSSVKSINQIKGCKIEDLFENFKKSEYYKCLDEVLKDKKIKYLNKKALTLNGNQVYFNIICEPVFEVNGKIREILILIIDVTPEIKSNIVMEKALKVQGEFLVNISHELKTPLNVIFATAQLFSMYCNSGSLDDKKDSIIKYIASIKQNSYRLSKIINNIVDLSKIEAGFYKLNLSNNNIVEIVEEIVVSLTNLTESKGLNIVFDTDLEENIIACDIEKIERIVLNLISNAIKFSDRGDEILVYVKNENKFVEISVKDNGIGIENEHLDMIFDRFRQVDKSLSRNAEGTGIGLSLVKSIVELHGGNIYVESEFGKGSKFTVRLPKEKVLYENMIYSSNVRGHDENIKIELSDVYS</sequence>
<evidence type="ECO:0000256" key="3">
    <source>
        <dbReference type="ARBA" id="ARBA00022553"/>
    </source>
</evidence>
<dbReference type="OrthoDB" id="9813394at2"/>
<dbReference type="CDD" id="cd00082">
    <property type="entry name" value="HisKA"/>
    <property type="match status" value="1"/>
</dbReference>
<evidence type="ECO:0000259" key="10">
    <source>
        <dbReference type="PROSITE" id="PS50109"/>
    </source>
</evidence>
<evidence type="ECO:0000256" key="8">
    <source>
        <dbReference type="ARBA" id="ARBA00023012"/>
    </source>
</evidence>
<dbReference type="Pfam" id="PF08448">
    <property type="entry name" value="PAS_4"/>
    <property type="match status" value="1"/>
</dbReference>
<dbReference type="InterPro" id="IPR005467">
    <property type="entry name" value="His_kinase_dom"/>
</dbReference>
<name>A0A1J0GKQ6_9CLOT</name>
<dbReference type="Gene3D" id="3.30.450.20">
    <property type="entry name" value="PAS domain"/>
    <property type="match status" value="3"/>
</dbReference>
<evidence type="ECO:0000256" key="5">
    <source>
        <dbReference type="ARBA" id="ARBA00022741"/>
    </source>
</evidence>
<evidence type="ECO:0000256" key="2">
    <source>
        <dbReference type="ARBA" id="ARBA00012438"/>
    </source>
</evidence>
<keyword evidence="3" id="KW-0597">Phosphoprotein</keyword>
<evidence type="ECO:0000256" key="9">
    <source>
        <dbReference type="SAM" id="Coils"/>
    </source>
</evidence>
<keyword evidence="9" id="KW-0175">Coiled coil</keyword>
<dbReference type="InterPro" id="IPR035965">
    <property type="entry name" value="PAS-like_dom_sf"/>
</dbReference>
<dbReference type="GO" id="GO:0005886">
    <property type="term" value="C:plasma membrane"/>
    <property type="evidence" value="ECO:0007669"/>
    <property type="project" value="TreeGrafter"/>
</dbReference>
<dbReference type="Gene3D" id="1.10.287.130">
    <property type="match status" value="1"/>
</dbReference>
<dbReference type="RefSeq" id="WP_071614172.1">
    <property type="nucleotide sequence ID" value="NZ_CP015756.1"/>
</dbReference>
<accession>A0A1J0GKQ6</accession>
<dbReference type="PROSITE" id="PS50109">
    <property type="entry name" value="HIS_KIN"/>
    <property type="match status" value="1"/>
</dbReference>
<feature type="coiled-coil region" evidence="9">
    <location>
        <begin position="150"/>
        <end position="177"/>
    </location>
</feature>
<evidence type="ECO:0000313" key="13">
    <source>
        <dbReference type="EMBL" id="APC41879.1"/>
    </source>
</evidence>
<dbReference type="InterPro" id="IPR003661">
    <property type="entry name" value="HisK_dim/P_dom"/>
</dbReference>
<dbReference type="AlphaFoldDB" id="A0A1J0GKQ6"/>
<dbReference type="PANTHER" id="PTHR43047">
    <property type="entry name" value="TWO-COMPONENT HISTIDINE PROTEIN KINASE"/>
    <property type="match status" value="1"/>
</dbReference>
<dbReference type="PROSITE" id="PS50112">
    <property type="entry name" value="PAS"/>
    <property type="match status" value="1"/>
</dbReference>
<dbReference type="InterPro" id="IPR036890">
    <property type="entry name" value="HATPase_C_sf"/>
</dbReference>
<evidence type="ECO:0000259" key="11">
    <source>
        <dbReference type="PROSITE" id="PS50112"/>
    </source>
</evidence>
<dbReference type="Pfam" id="PF02518">
    <property type="entry name" value="HATPase_c"/>
    <property type="match status" value="1"/>
</dbReference>
<dbReference type="PRINTS" id="PR00344">
    <property type="entry name" value="BCTRLSENSOR"/>
</dbReference>
<dbReference type="Pfam" id="PF00512">
    <property type="entry name" value="HisKA"/>
    <property type="match status" value="1"/>
</dbReference>
<dbReference type="KEGG" id="ceu:A7L45_18305"/>
<keyword evidence="7" id="KW-0067">ATP-binding</keyword>
<dbReference type="SMART" id="SM00086">
    <property type="entry name" value="PAC"/>
    <property type="match status" value="3"/>
</dbReference>
<dbReference type="GO" id="GO:0005524">
    <property type="term" value="F:ATP binding"/>
    <property type="evidence" value="ECO:0007669"/>
    <property type="project" value="UniProtKB-KW"/>
</dbReference>
<keyword evidence="8" id="KW-0902">Two-component regulatory system</keyword>
<feature type="domain" description="PAS" evidence="11">
    <location>
        <begin position="163"/>
        <end position="198"/>
    </location>
</feature>
<dbReference type="PANTHER" id="PTHR43047:SF72">
    <property type="entry name" value="OSMOSENSING HISTIDINE PROTEIN KINASE SLN1"/>
    <property type="match status" value="1"/>
</dbReference>
<gene>
    <name evidence="13" type="ORF">A7L45_18305</name>
</gene>
<organism evidence="13 14">
    <name type="scientific">Clostridium estertheticum subsp. estertheticum</name>
    <dbReference type="NCBI Taxonomy" id="1552"/>
    <lineage>
        <taxon>Bacteria</taxon>
        <taxon>Bacillati</taxon>
        <taxon>Bacillota</taxon>
        <taxon>Clostridia</taxon>
        <taxon>Eubacteriales</taxon>
        <taxon>Clostridiaceae</taxon>
        <taxon>Clostridium</taxon>
    </lineage>
</organism>
<evidence type="ECO:0000259" key="12">
    <source>
        <dbReference type="PROSITE" id="PS50113"/>
    </source>
</evidence>
<dbReference type="CDD" id="cd16922">
    <property type="entry name" value="HATPase_EvgS-ArcB-TorS-like"/>
    <property type="match status" value="1"/>
</dbReference>
<evidence type="ECO:0000256" key="7">
    <source>
        <dbReference type="ARBA" id="ARBA00022840"/>
    </source>
</evidence>
<dbReference type="InterPro" id="IPR000700">
    <property type="entry name" value="PAS-assoc_C"/>
</dbReference>
<dbReference type="InterPro" id="IPR001610">
    <property type="entry name" value="PAC"/>
</dbReference>
<dbReference type="GO" id="GO:0000155">
    <property type="term" value="F:phosphorelay sensor kinase activity"/>
    <property type="evidence" value="ECO:0007669"/>
    <property type="project" value="InterPro"/>
</dbReference>
<keyword evidence="5" id="KW-0547">Nucleotide-binding</keyword>
<feature type="domain" description="PAC" evidence="12">
    <location>
        <begin position="109"/>
        <end position="162"/>
    </location>
</feature>
<dbReference type="InterPro" id="IPR000014">
    <property type="entry name" value="PAS"/>
</dbReference>
<evidence type="ECO:0000256" key="6">
    <source>
        <dbReference type="ARBA" id="ARBA00022777"/>
    </source>
</evidence>